<reference evidence="1 2" key="1">
    <citation type="journal article" date="2019" name="Mol. Biol. Evol.">
        <title>Blast fungal genomes show frequent chromosomal changes, gene gains and losses, and effector gene turnover.</title>
        <authorList>
            <person name="Gomez Luciano L.B."/>
            <person name="Jason Tsai I."/>
            <person name="Chuma I."/>
            <person name="Tosa Y."/>
            <person name="Chen Y.H."/>
            <person name="Li J.Y."/>
            <person name="Li M.Y."/>
            <person name="Jade Lu M.Y."/>
            <person name="Nakayashiki H."/>
            <person name="Li W.H."/>
        </authorList>
    </citation>
    <scope>NUCLEOTIDE SEQUENCE [LARGE SCALE GENOMIC DNA]</scope>
    <source>
        <strain evidence="1">MZ5-1-6</strain>
    </source>
</reference>
<evidence type="ECO:0000313" key="1">
    <source>
        <dbReference type="EMBL" id="QBZ56985.1"/>
    </source>
</evidence>
<dbReference type="AlphaFoldDB" id="A0A4V1C5N3"/>
<dbReference type="Proteomes" id="UP000294847">
    <property type="component" value="Chromosome 2"/>
</dbReference>
<gene>
    <name evidence="1" type="ORF">PoMZ_01903</name>
</gene>
<dbReference type="OMA" id="FGNSHCL"/>
<organism evidence="1 2">
    <name type="scientific">Pyricularia oryzae</name>
    <name type="common">Rice blast fungus</name>
    <name type="synonym">Magnaporthe oryzae</name>
    <dbReference type="NCBI Taxonomy" id="318829"/>
    <lineage>
        <taxon>Eukaryota</taxon>
        <taxon>Fungi</taxon>
        <taxon>Dikarya</taxon>
        <taxon>Ascomycota</taxon>
        <taxon>Pezizomycotina</taxon>
        <taxon>Sordariomycetes</taxon>
        <taxon>Sordariomycetidae</taxon>
        <taxon>Magnaporthales</taxon>
        <taxon>Pyriculariaceae</taxon>
        <taxon>Pyricularia</taxon>
    </lineage>
</organism>
<accession>A0A4V1C5N3</accession>
<sequence length="108" mass="11895">MFSAQHTSIAMAATQGGLLLLAMLLVLVPSTAFAYPTTTSYMWPHVCQPTRFDEFLAVSRSTGKPVSLGPKGFYIHFGNSHCLFLRAETPGQEDKYTYYQQALVAGSR</sequence>
<evidence type="ECO:0000313" key="2">
    <source>
        <dbReference type="Proteomes" id="UP000294847"/>
    </source>
</evidence>
<proteinExistence type="predicted"/>
<name>A0A4V1C5N3_PYROR</name>
<protein>
    <submittedName>
        <fullName evidence="1">Uncharacterized protein</fullName>
    </submittedName>
</protein>
<dbReference type="EMBL" id="CP034205">
    <property type="protein sequence ID" value="QBZ56985.1"/>
    <property type="molecule type" value="Genomic_DNA"/>
</dbReference>